<accession>A0ABV6GLN7</accession>
<dbReference type="RefSeq" id="WP_378938803.1">
    <property type="nucleotide sequence ID" value="NZ_JBHLVO010000037.1"/>
</dbReference>
<gene>
    <name evidence="1" type="ORF">ACFFIX_24510</name>
</gene>
<dbReference type="EMBL" id="JBHLVO010000037">
    <property type="protein sequence ID" value="MFC0274499.1"/>
    <property type="molecule type" value="Genomic_DNA"/>
</dbReference>
<dbReference type="Pfam" id="PF13143">
    <property type="entry name" value="DUF3986"/>
    <property type="match status" value="1"/>
</dbReference>
<sequence length="90" mass="10920">MNVVYDSKYHLHIGYYEENYDYESIAYKSELEDVWDIFFDFKQYNIESTNKEEIYIENLGINIFSIKCKDLDYDSGANRFEKWLSDNNVI</sequence>
<proteinExistence type="predicted"/>
<keyword evidence="2" id="KW-1185">Reference proteome</keyword>
<evidence type="ECO:0000313" key="1">
    <source>
        <dbReference type="EMBL" id="MFC0274499.1"/>
    </source>
</evidence>
<evidence type="ECO:0000313" key="2">
    <source>
        <dbReference type="Proteomes" id="UP001589854"/>
    </source>
</evidence>
<reference evidence="1 2" key="1">
    <citation type="submission" date="2024-09" db="EMBL/GenBank/DDBJ databases">
        <authorList>
            <person name="Sun Q."/>
            <person name="Mori K."/>
        </authorList>
    </citation>
    <scope>NUCLEOTIDE SEQUENCE [LARGE SCALE GENOMIC DNA]</scope>
    <source>
        <strain evidence="1 2">CCM 7228</strain>
    </source>
</reference>
<name>A0ABV6GLN7_9BACI</name>
<dbReference type="InterPro" id="IPR025047">
    <property type="entry name" value="DUF3986"/>
</dbReference>
<organism evidence="1 2">
    <name type="scientific">Metabacillus herbersteinensis</name>
    <dbReference type="NCBI Taxonomy" id="283816"/>
    <lineage>
        <taxon>Bacteria</taxon>
        <taxon>Bacillati</taxon>
        <taxon>Bacillota</taxon>
        <taxon>Bacilli</taxon>
        <taxon>Bacillales</taxon>
        <taxon>Bacillaceae</taxon>
        <taxon>Metabacillus</taxon>
    </lineage>
</organism>
<dbReference type="Proteomes" id="UP001589854">
    <property type="component" value="Unassembled WGS sequence"/>
</dbReference>
<comment type="caution">
    <text evidence="1">The sequence shown here is derived from an EMBL/GenBank/DDBJ whole genome shotgun (WGS) entry which is preliminary data.</text>
</comment>
<protein>
    <submittedName>
        <fullName evidence="1">DUF3986 family protein</fullName>
    </submittedName>
</protein>